<feature type="transmembrane region" description="Helical" evidence="1">
    <location>
        <begin position="12"/>
        <end position="40"/>
    </location>
</feature>
<dbReference type="STRING" id="1798664.A3C93_02085"/>
<sequence>MKFFQKTVTYGTIAFVVVSAISFLLLSTTIGNEVFIGLFIGGNMGTGMFYVPNPNDPPSQLLALTMGTLAEYKEAPWAPGAEEALGWVGMVLGTAVVASFFAVLYMLYVGILRSFFYGTMTTNAWHNYVPRTFMYGFILSASTLAFGWMNFDAALWKSPDPTLELIPLVTFAIILWRQHVLNKRVSVLPA</sequence>
<protein>
    <submittedName>
        <fullName evidence="2">Uncharacterized protein</fullName>
    </submittedName>
</protein>
<accession>A0A1G2DJX0</accession>
<keyword evidence="1" id="KW-0812">Transmembrane</keyword>
<keyword evidence="1" id="KW-0472">Membrane</keyword>
<gene>
    <name evidence="2" type="ORF">A3C93_02085</name>
</gene>
<evidence type="ECO:0000256" key="1">
    <source>
        <dbReference type="SAM" id="Phobius"/>
    </source>
</evidence>
<comment type="caution">
    <text evidence="2">The sequence shown here is derived from an EMBL/GenBank/DDBJ whole genome shotgun (WGS) entry which is preliminary data.</text>
</comment>
<evidence type="ECO:0000313" key="3">
    <source>
        <dbReference type="Proteomes" id="UP000178636"/>
    </source>
</evidence>
<dbReference type="EMBL" id="MHLO01000006">
    <property type="protein sequence ID" value="OGZ13241.1"/>
    <property type="molecule type" value="Genomic_DNA"/>
</dbReference>
<keyword evidence="1" id="KW-1133">Transmembrane helix</keyword>
<dbReference type="Proteomes" id="UP000178636">
    <property type="component" value="Unassembled WGS sequence"/>
</dbReference>
<name>A0A1G2DJX0_9BACT</name>
<evidence type="ECO:0000313" key="2">
    <source>
        <dbReference type="EMBL" id="OGZ13241.1"/>
    </source>
</evidence>
<reference evidence="2 3" key="1">
    <citation type="journal article" date="2016" name="Nat. Commun.">
        <title>Thousands of microbial genomes shed light on interconnected biogeochemical processes in an aquifer system.</title>
        <authorList>
            <person name="Anantharaman K."/>
            <person name="Brown C.T."/>
            <person name="Hug L.A."/>
            <person name="Sharon I."/>
            <person name="Castelle C.J."/>
            <person name="Probst A.J."/>
            <person name="Thomas B.C."/>
            <person name="Singh A."/>
            <person name="Wilkins M.J."/>
            <person name="Karaoz U."/>
            <person name="Brodie E.L."/>
            <person name="Williams K.H."/>
            <person name="Hubbard S.S."/>
            <person name="Banfield J.F."/>
        </authorList>
    </citation>
    <scope>NUCLEOTIDE SEQUENCE [LARGE SCALE GENOMIC DNA]</scope>
</reference>
<dbReference type="AlphaFoldDB" id="A0A1G2DJX0"/>
<feature type="transmembrane region" description="Helical" evidence="1">
    <location>
        <begin position="132"/>
        <end position="151"/>
    </location>
</feature>
<organism evidence="2 3">
    <name type="scientific">Candidatus Lloydbacteria bacterium RIFCSPHIGHO2_02_FULL_54_17</name>
    <dbReference type="NCBI Taxonomy" id="1798664"/>
    <lineage>
        <taxon>Bacteria</taxon>
        <taxon>Candidatus Lloydiibacteriota</taxon>
    </lineage>
</organism>
<proteinExistence type="predicted"/>
<feature type="transmembrane region" description="Helical" evidence="1">
    <location>
        <begin position="84"/>
        <end position="111"/>
    </location>
</feature>